<dbReference type="InterPro" id="IPR051209">
    <property type="entry name" value="FAD-bind_Monooxygenase_sf"/>
</dbReference>
<gene>
    <name evidence="2" type="ORF">FPRO05_00921</name>
</gene>
<dbReference type="Proteomes" id="UP000251714">
    <property type="component" value="Unassembled WGS sequence"/>
</dbReference>
<dbReference type="SUPFAM" id="SSF51905">
    <property type="entry name" value="FAD/NAD(P)-binding domain"/>
    <property type="match status" value="2"/>
</dbReference>
<evidence type="ECO:0000313" key="2">
    <source>
        <dbReference type="EMBL" id="RBA22574.1"/>
    </source>
</evidence>
<reference evidence="2 3" key="1">
    <citation type="submission" date="2017-12" db="EMBL/GenBank/DDBJ databases">
        <title>Genome sequence of the mycotoxigenic crop pathogen Fusarium proliferatum, strain ITEM 2341 from Date Palm.</title>
        <authorList>
            <person name="Almiman B.F."/>
            <person name="Shittu T.A."/>
            <person name="Muthumeenakshi S."/>
            <person name="Baroncelli R."/>
            <person name="Sreenivasaprasada S."/>
        </authorList>
    </citation>
    <scope>NUCLEOTIDE SEQUENCE [LARGE SCALE GENOMIC DNA]</scope>
    <source>
        <strain evidence="2 3">ITEM 2341</strain>
    </source>
</reference>
<dbReference type="PANTHER" id="PTHR42877">
    <property type="entry name" value="L-ORNITHINE N(5)-MONOOXYGENASE-RELATED"/>
    <property type="match status" value="1"/>
</dbReference>
<evidence type="ECO:0000256" key="1">
    <source>
        <dbReference type="ARBA" id="ARBA00010139"/>
    </source>
</evidence>
<dbReference type="Gene3D" id="3.50.50.60">
    <property type="entry name" value="FAD/NAD(P)-binding domain"/>
    <property type="match status" value="2"/>
</dbReference>
<dbReference type="PRINTS" id="PR00368">
    <property type="entry name" value="FADPNR"/>
</dbReference>
<dbReference type="AlphaFoldDB" id="A0A365NP15"/>
<dbReference type="InterPro" id="IPR036188">
    <property type="entry name" value="FAD/NAD-bd_sf"/>
</dbReference>
<sequence length="547" mass="61813">MAKNGMHEPHHMRVICIGAGISGIAAAYKAQRQLVNIELVIYEKNHDVGGTWLENRYPGCACDIPAHSYTFSWEGNPEWSRFYVEAPEIFDYLKKCAGKWGCMNFIKLRHRVIGATWDEQALKWTVKVQGPDGTEINDVCDVLISATGPLNKWQWPDIPGLDDFKGLRLHPARWDASVDLSGKRVAVIGAGSSALQIVPTIQPVVSKLVNFIRSPTWVTAEYGQAFARAGRDTRFTETEINSFKSDKEEFLEYRRKLLDASTKAFDLYFKDTDMQRQAFEANRAAMRKRLKGHKEICNKLIPDFEVGCRRVSPGHGYLEALIEPNVTVVFDGIKLVNETGILDNNNVQHDVDVIICATGFDVSHRPAFPVLGRGAQDLRDFWNQGPIHYLSVASPRFPNYFRANHSVVGGPNAPISNVSLIMGLELAVDYAFSCVRKMQTENIGSLEVKREAADDFLEQRDKIMQGMVWTGSCVSWYKNGSDNGAVTGPWCGSIWHYKETLESPRWEDFEIQYLEKNRFAYLGNGRTHRELSGESMARTYLKDHGLY</sequence>
<dbReference type="Pfam" id="PF13450">
    <property type="entry name" value="NAD_binding_8"/>
    <property type="match status" value="1"/>
</dbReference>
<comment type="similarity">
    <text evidence="1">Belongs to the FAD-binding monooxygenase family.</text>
</comment>
<evidence type="ECO:0000313" key="3">
    <source>
        <dbReference type="Proteomes" id="UP000251714"/>
    </source>
</evidence>
<organism evidence="2 3">
    <name type="scientific">Gibberella intermedia</name>
    <name type="common">Bulb rot disease fungus</name>
    <name type="synonym">Fusarium proliferatum</name>
    <dbReference type="NCBI Taxonomy" id="948311"/>
    <lineage>
        <taxon>Eukaryota</taxon>
        <taxon>Fungi</taxon>
        <taxon>Dikarya</taxon>
        <taxon>Ascomycota</taxon>
        <taxon>Pezizomycotina</taxon>
        <taxon>Sordariomycetes</taxon>
        <taxon>Hypocreomycetidae</taxon>
        <taxon>Hypocreales</taxon>
        <taxon>Nectriaceae</taxon>
        <taxon>Fusarium</taxon>
        <taxon>Fusarium fujikuroi species complex</taxon>
    </lineage>
</organism>
<dbReference type="PANTHER" id="PTHR42877:SF8">
    <property type="entry name" value="MONOOXYGENASE"/>
    <property type="match status" value="1"/>
</dbReference>
<evidence type="ECO:0008006" key="4">
    <source>
        <dbReference type="Google" id="ProtNLM"/>
    </source>
</evidence>
<protein>
    <recommendedName>
        <fullName evidence="4">Sterigmatocystin biosynthesis monooxygenase stcW</fullName>
    </recommendedName>
</protein>
<accession>A0A365NP15</accession>
<comment type="caution">
    <text evidence="2">The sequence shown here is derived from an EMBL/GenBank/DDBJ whole genome shotgun (WGS) entry which is preliminary data.</text>
</comment>
<dbReference type="EMBL" id="PKMI01000001">
    <property type="protein sequence ID" value="RBA22574.1"/>
    <property type="molecule type" value="Genomic_DNA"/>
</dbReference>
<name>A0A365NP15_GIBIN</name>
<proteinExistence type="inferred from homology"/>